<name>A0ABV6HIK9_9SPHI</name>
<dbReference type="EMBL" id="JBHLWO010000002">
    <property type="protein sequence ID" value="MFC0318724.1"/>
    <property type="molecule type" value="Genomic_DNA"/>
</dbReference>
<comment type="caution">
    <text evidence="2">The sequence shown here is derived from an EMBL/GenBank/DDBJ whole genome shotgun (WGS) entry which is preliminary data.</text>
</comment>
<dbReference type="RefSeq" id="WP_130857274.1">
    <property type="nucleotide sequence ID" value="NZ_JBHLWO010000002.1"/>
</dbReference>
<evidence type="ECO:0000313" key="2">
    <source>
        <dbReference type="EMBL" id="MFC0318724.1"/>
    </source>
</evidence>
<accession>A0ABV6HIK9</accession>
<organism evidence="2 3">
    <name type="scientific">Olivibacter oleidegradans</name>
    <dbReference type="NCBI Taxonomy" id="760123"/>
    <lineage>
        <taxon>Bacteria</taxon>
        <taxon>Pseudomonadati</taxon>
        <taxon>Bacteroidota</taxon>
        <taxon>Sphingobacteriia</taxon>
        <taxon>Sphingobacteriales</taxon>
        <taxon>Sphingobacteriaceae</taxon>
        <taxon>Olivibacter</taxon>
    </lineage>
</organism>
<sequence length="100" mass="11256">MKFVAYILISLILTVSAVYVDNDNVPVNSVTRHEHSKSNLGHDKCASQCNISVCFHFINLESEIPVFASIESPEKPRPFNVRFAKLLSSLEVWQPPKSIL</sequence>
<reference evidence="2 3" key="1">
    <citation type="submission" date="2024-09" db="EMBL/GenBank/DDBJ databases">
        <authorList>
            <person name="Sun Q."/>
            <person name="Mori K."/>
        </authorList>
    </citation>
    <scope>NUCLEOTIDE SEQUENCE [LARGE SCALE GENOMIC DNA]</scope>
    <source>
        <strain evidence="2 3">CCM 7765</strain>
    </source>
</reference>
<dbReference type="Proteomes" id="UP001589774">
    <property type="component" value="Unassembled WGS sequence"/>
</dbReference>
<gene>
    <name evidence="2" type="ORF">ACFFI0_10405</name>
</gene>
<keyword evidence="1" id="KW-0732">Signal</keyword>
<protein>
    <submittedName>
        <fullName evidence="2">Uncharacterized protein</fullName>
    </submittedName>
</protein>
<evidence type="ECO:0000256" key="1">
    <source>
        <dbReference type="SAM" id="SignalP"/>
    </source>
</evidence>
<feature type="chain" id="PRO_5045415884" evidence="1">
    <location>
        <begin position="21"/>
        <end position="100"/>
    </location>
</feature>
<feature type="signal peptide" evidence="1">
    <location>
        <begin position="1"/>
        <end position="20"/>
    </location>
</feature>
<keyword evidence="3" id="KW-1185">Reference proteome</keyword>
<proteinExistence type="predicted"/>
<evidence type="ECO:0000313" key="3">
    <source>
        <dbReference type="Proteomes" id="UP001589774"/>
    </source>
</evidence>